<keyword evidence="3" id="KW-1185">Reference proteome</keyword>
<protein>
    <recommendedName>
        <fullName evidence="1">Dynein heavy chain C-terminal domain-containing protein</fullName>
    </recommendedName>
</protein>
<dbReference type="EMBL" id="JAHUTI010000582">
    <property type="protein sequence ID" value="MED6232238.1"/>
    <property type="molecule type" value="Genomic_DNA"/>
</dbReference>
<accession>A0ABU7A2X7</accession>
<dbReference type="InterPro" id="IPR043160">
    <property type="entry name" value="Dynein_C_barrel"/>
</dbReference>
<dbReference type="Gene3D" id="3.10.490.20">
    <property type="match status" value="1"/>
</dbReference>
<evidence type="ECO:0000313" key="2">
    <source>
        <dbReference type="EMBL" id="MED6232238.1"/>
    </source>
</evidence>
<dbReference type="Pfam" id="PF18199">
    <property type="entry name" value="Dynein_C"/>
    <property type="match status" value="1"/>
</dbReference>
<proteinExistence type="predicted"/>
<dbReference type="PANTHER" id="PTHR46961:SF8">
    <property type="entry name" value="DYNEIN AXONEMAL HEAVY CHAIN 7"/>
    <property type="match status" value="1"/>
</dbReference>
<evidence type="ECO:0000313" key="3">
    <source>
        <dbReference type="Proteomes" id="UP001345963"/>
    </source>
</evidence>
<evidence type="ECO:0000259" key="1">
    <source>
        <dbReference type="Pfam" id="PF18199"/>
    </source>
</evidence>
<sequence>DGVYVRGLYLEGAGWDRKNSCLVEAEPMQMVCQIPTIYFKPVENRKKMSKSELFVDFLSSSHVHLSGFPQFDLFNDPCLAFIPPNVSVGVPCLSSGRLLSVCRYVHVSLLLLPSACWQSRTAVICGRH</sequence>
<dbReference type="PANTHER" id="PTHR46961">
    <property type="entry name" value="DYNEIN HEAVY CHAIN 1, AXONEMAL-LIKE PROTEIN"/>
    <property type="match status" value="1"/>
</dbReference>
<feature type="domain" description="Dynein heavy chain C-terminal" evidence="1">
    <location>
        <begin position="1"/>
        <end position="49"/>
    </location>
</feature>
<feature type="non-terminal residue" evidence="2">
    <location>
        <position position="1"/>
    </location>
</feature>
<dbReference type="InterPro" id="IPR026983">
    <property type="entry name" value="DHC"/>
</dbReference>
<organism evidence="2 3">
    <name type="scientific">Ataeniobius toweri</name>
    <dbReference type="NCBI Taxonomy" id="208326"/>
    <lineage>
        <taxon>Eukaryota</taxon>
        <taxon>Metazoa</taxon>
        <taxon>Chordata</taxon>
        <taxon>Craniata</taxon>
        <taxon>Vertebrata</taxon>
        <taxon>Euteleostomi</taxon>
        <taxon>Actinopterygii</taxon>
        <taxon>Neopterygii</taxon>
        <taxon>Teleostei</taxon>
        <taxon>Neoteleostei</taxon>
        <taxon>Acanthomorphata</taxon>
        <taxon>Ovalentaria</taxon>
        <taxon>Atherinomorphae</taxon>
        <taxon>Cyprinodontiformes</taxon>
        <taxon>Goodeidae</taxon>
        <taxon>Ataeniobius</taxon>
    </lineage>
</organism>
<dbReference type="Proteomes" id="UP001345963">
    <property type="component" value="Unassembled WGS sequence"/>
</dbReference>
<comment type="caution">
    <text evidence="2">The sequence shown here is derived from an EMBL/GenBank/DDBJ whole genome shotgun (WGS) entry which is preliminary data.</text>
</comment>
<name>A0ABU7A2X7_9TELE</name>
<gene>
    <name evidence="2" type="ORF">ATANTOWER_025241</name>
</gene>
<dbReference type="InterPro" id="IPR041228">
    <property type="entry name" value="Dynein_C"/>
</dbReference>
<reference evidence="2 3" key="1">
    <citation type="submission" date="2021-07" db="EMBL/GenBank/DDBJ databases">
        <authorList>
            <person name="Palmer J.M."/>
        </authorList>
    </citation>
    <scope>NUCLEOTIDE SEQUENCE [LARGE SCALE GENOMIC DNA]</scope>
    <source>
        <strain evidence="2 3">AT_MEX2019</strain>
        <tissue evidence="2">Muscle</tissue>
    </source>
</reference>